<dbReference type="Proteomes" id="UP000694924">
    <property type="component" value="Unplaced"/>
</dbReference>
<accession>A0ABM1I923</accession>
<keyword evidence="2" id="KW-1185">Reference proteome</keyword>
<dbReference type="InterPro" id="IPR015897">
    <property type="entry name" value="CHK_kinase-like"/>
</dbReference>
<dbReference type="Pfam" id="PF02958">
    <property type="entry name" value="EcKL"/>
    <property type="match status" value="1"/>
</dbReference>
<dbReference type="SMART" id="SM00587">
    <property type="entry name" value="CHK"/>
    <property type="match status" value="1"/>
</dbReference>
<dbReference type="RefSeq" id="XP_015176710.1">
    <property type="nucleotide sequence ID" value="XM_015321224.1"/>
</dbReference>
<reference evidence="3" key="1">
    <citation type="submission" date="2025-08" db="UniProtKB">
        <authorList>
            <consortium name="RefSeq"/>
        </authorList>
    </citation>
    <scope>IDENTIFICATION</scope>
    <source>
        <tissue evidence="3">Whole body</tissue>
    </source>
</reference>
<organism evidence="2 3">
    <name type="scientific">Polistes dominula</name>
    <name type="common">European paper wasp</name>
    <name type="synonym">Vespa dominula</name>
    <dbReference type="NCBI Taxonomy" id="743375"/>
    <lineage>
        <taxon>Eukaryota</taxon>
        <taxon>Metazoa</taxon>
        <taxon>Ecdysozoa</taxon>
        <taxon>Arthropoda</taxon>
        <taxon>Hexapoda</taxon>
        <taxon>Insecta</taxon>
        <taxon>Pterygota</taxon>
        <taxon>Neoptera</taxon>
        <taxon>Endopterygota</taxon>
        <taxon>Hymenoptera</taxon>
        <taxon>Apocrita</taxon>
        <taxon>Aculeata</taxon>
        <taxon>Vespoidea</taxon>
        <taxon>Vespidae</taxon>
        <taxon>Polistinae</taxon>
        <taxon>Polistini</taxon>
        <taxon>Polistes</taxon>
    </lineage>
</organism>
<dbReference type="GeneID" id="107066531"/>
<protein>
    <submittedName>
        <fullName evidence="3">Uncharacterized protein LOC107066531 isoform X1</fullName>
    </submittedName>
</protein>
<dbReference type="InterPro" id="IPR004119">
    <property type="entry name" value="EcKL"/>
</dbReference>
<dbReference type="Gene3D" id="3.90.1200.10">
    <property type="match status" value="1"/>
</dbReference>
<gene>
    <name evidence="3" type="primary">LOC107066531</name>
</gene>
<evidence type="ECO:0000313" key="3">
    <source>
        <dbReference type="RefSeq" id="XP_015176710.1"/>
    </source>
</evidence>
<proteinExistence type="predicted"/>
<name>A0ABM1I923_POLDO</name>
<dbReference type="SUPFAM" id="SSF56112">
    <property type="entry name" value="Protein kinase-like (PK-like)"/>
    <property type="match status" value="1"/>
</dbReference>
<dbReference type="PANTHER" id="PTHR11012">
    <property type="entry name" value="PROTEIN KINASE-LIKE DOMAIN-CONTAINING"/>
    <property type="match status" value="1"/>
</dbReference>
<dbReference type="InterPro" id="IPR011009">
    <property type="entry name" value="Kinase-like_dom_sf"/>
</dbReference>
<dbReference type="PANTHER" id="PTHR11012:SF30">
    <property type="entry name" value="PROTEIN KINASE-LIKE DOMAIN-CONTAINING"/>
    <property type="match status" value="1"/>
</dbReference>
<sequence length="394" mass="47025">MKKYVELIAKKEFFTNVSFSVTPAVKTGENFIGDVYRVTIQGEKNGRNKSIHLISKCAPLDSRRKYTKVRRMFQQEIYFYEKLLPTFNDFLRDYNMTLEYVPYIYAFSEEHLNEILVLEDLKYQNYHMREIKYLDYSHARLTLRCIARFHAYSFAIRAKKPETFEIFKSIKEPVFYFGNPMTINTEDDDYSIALIDLIEKVLEDEDERYQKKYRNFVKHMSQIALEVVKGSHAEPYAVVNHGDAWTNNILFKYKKNDKNGEPEDLRFLDFQVCRYASPALDISYILFCFTLHEMRIEHYDNLLRDYYDSFSNCLRSLDCNPNVLFPYEVLLKHIKIFGKYAACMAIYVLHFYADPNNRTLTGDVDTYHKILKTNNFYKNVLKDTFKEFIDRNII</sequence>
<evidence type="ECO:0000313" key="2">
    <source>
        <dbReference type="Proteomes" id="UP000694924"/>
    </source>
</evidence>
<feature type="domain" description="CHK kinase-like" evidence="1">
    <location>
        <begin position="116"/>
        <end position="316"/>
    </location>
</feature>
<evidence type="ECO:0000259" key="1">
    <source>
        <dbReference type="SMART" id="SM00587"/>
    </source>
</evidence>